<evidence type="ECO:0000259" key="7">
    <source>
        <dbReference type="PROSITE" id="PS50850"/>
    </source>
</evidence>
<feature type="transmembrane region" description="Helical" evidence="6">
    <location>
        <begin position="147"/>
        <end position="171"/>
    </location>
</feature>
<feature type="transmembrane region" description="Helical" evidence="6">
    <location>
        <begin position="212"/>
        <end position="230"/>
    </location>
</feature>
<dbReference type="InterPro" id="IPR036259">
    <property type="entry name" value="MFS_trans_sf"/>
</dbReference>
<dbReference type="AlphaFoldDB" id="A0AAV9VSU0"/>
<dbReference type="CDD" id="cd17502">
    <property type="entry name" value="MFS_Azr1_MDR_like"/>
    <property type="match status" value="1"/>
</dbReference>
<feature type="region of interest" description="Disordered" evidence="5">
    <location>
        <begin position="1"/>
        <end position="46"/>
    </location>
</feature>
<dbReference type="SUPFAM" id="SSF103473">
    <property type="entry name" value="MFS general substrate transporter"/>
    <property type="match status" value="1"/>
</dbReference>
<dbReference type="GO" id="GO:0022857">
    <property type="term" value="F:transmembrane transporter activity"/>
    <property type="evidence" value="ECO:0007669"/>
    <property type="project" value="InterPro"/>
</dbReference>
<evidence type="ECO:0000313" key="8">
    <source>
        <dbReference type="EMBL" id="KAK6496238.1"/>
    </source>
</evidence>
<comment type="subcellular location">
    <subcellularLocation>
        <location evidence="1">Membrane</location>
        <topology evidence="1">Multi-pass membrane protein</topology>
    </subcellularLocation>
</comment>
<keyword evidence="4 6" id="KW-0472">Membrane</keyword>
<evidence type="ECO:0000256" key="2">
    <source>
        <dbReference type="ARBA" id="ARBA00022692"/>
    </source>
</evidence>
<sequence>MASEKPPASPASNSTLTEVTNNIPTNTNPGDEKPDEEVEVKHEQPQQKQSKAKTILVFISVFLSMFLVALDRTIISTAIPQITDEFNSITDVGWYGSAYLLTCCAFQLLLGKVYTLYSIKTVLIGNILLFEVGSALCGAAPNSPSFIVGRAVSGIGAAGIFAGTVVCLVHTVPLHKRPQLQGLFGALFGLASIVGPIVGGAFTSHVSWRWCFYINLPLGGVSLVVILFWLHIPEQDTMKHPWAEKLLQLDAVGTLMLVPGVVCLVLAMQWGGQKYEWSNGRIIVLLVLMSVLLAGFAAVQVLLPKTATLPIRIFKQRSVVAGFWQTLCIGSSMYIIVYFLPLWFQTIKGISAVDSGIRILPFMLSMVLGSIIGGIATTRLGYYTPFAIFGSSVMTVGAGLISTLQINSGPKQWIGYQVVYGLGMGLCFQVPNLAAQTVLPKQDVPIGIALMFFGQLLGAAVFVAVGENVLGNQLVKRLSGVEGIDRDLITDGGATTLLNGLDGGVREVVLVAYSEALKKVFQVGLVVTCLAVLGAVALEWKSILKEKKLQEQREKEGQKNADDQEA</sequence>
<dbReference type="Proteomes" id="UP001370758">
    <property type="component" value="Unassembled WGS sequence"/>
</dbReference>
<dbReference type="FunFam" id="1.20.1720.10:FF:000012">
    <property type="entry name" value="MFS toxin efflux pump (AflT)"/>
    <property type="match status" value="1"/>
</dbReference>
<accession>A0AAV9VSU0</accession>
<feature type="transmembrane region" description="Helical" evidence="6">
    <location>
        <begin position="413"/>
        <end position="434"/>
    </location>
</feature>
<evidence type="ECO:0000256" key="1">
    <source>
        <dbReference type="ARBA" id="ARBA00004141"/>
    </source>
</evidence>
<feature type="transmembrane region" description="Helical" evidence="6">
    <location>
        <begin position="55"/>
        <end position="80"/>
    </location>
</feature>
<feature type="transmembrane region" description="Helical" evidence="6">
    <location>
        <begin position="282"/>
        <end position="303"/>
    </location>
</feature>
<evidence type="ECO:0000313" key="9">
    <source>
        <dbReference type="Proteomes" id="UP001370758"/>
    </source>
</evidence>
<keyword evidence="3 6" id="KW-1133">Transmembrane helix</keyword>
<feature type="transmembrane region" description="Helical" evidence="6">
    <location>
        <begin position="183"/>
        <end position="206"/>
    </location>
</feature>
<feature type="transmembrane region" description="Helical" evidence="6">
    <location>
        <begin position="446"/>
        <end position="465"/>
    </location>
</feature>
<feature type="transmembrane region" description="Helical" evidence="6">
    <location>
        <begin position="122"/>
        <end position="141"/>
    </location>
</feature>
<name>A0AAV9VSU0_9PEZI</name>
<evidence type="ECO:0000256" key="3">
    <source>
        <dbReference type="ARBA" id="ARBA00022989"/>
    </source>
</evidence>
<feature type="domain" description="Major facilitator superfamily (MFS) profile" evidence="7">
    <location>
        <begin position="57"/>
        <end position="543"/>
    </location>
</feature>
<feature type="transmembrane region" description="Helical" evidence="6">
    <location>
        <begin position="356"/>
        <end position="375"/>
    </location>
</feature>
<protein>
    <recommendedName>
        <fullName evidence="7">Major facilitator superfamily (MFS) profile domain-containing protein</fullName>
    </recommendedName>
</protein>
<comment type="caution">
    <text evidence="8">The sequence shown here is derived from an EMBL/GenBank/DDBJ whole genome shotgun (WGS) entry which is preliminary data.</text>
</comment>
<feature type="transmembrane region" description="Helical" evidence="6">
    <location>
        <begin position="251"/>
        <end position="270"/>
    </location>
</feature>
<proteinExistence type="predicted"/>
<feature type="compositionally biased region" description="Polar residues" evidence="5">
    <location>
        <begin position="10"/>
        <end position="29"/>
    </location>
</feature>
<feature type="transmembrane region" description="Helical" evidence="6">
    <location>
        <begin position="520"/>
        <end position="540"/>
    </location>
</feature>
<reference evidence="8 9" key="1">
    <citation type="submission" date="2023-08" db="EMBL/GenBank/DDBJ databases">
        <authorList>
            <person name="Palmer J.M."/>
        </authorList>
    </citation>
    <scope>NUCLEOTIDE SEQUENCE [LARGE SCALE GENOMIC DNA]</scope>
    <source>
        <strain evidence="8 9">TWF481</strain>
    </source>
</reference>
<dbReference type="InterPro" id="IPR020846">
    <property type="entry name" value="MFS_dom"/>
</dbReference>
<feature type="transmembrane region" description="Helical" evidence="6">
    <location>
        <begin position="323"/>
        <end position="344"/>
    </location>
</feature>
<dbReference type="GO" id="GO:0005886">
    <property type="term" value="C:plasma membrane"/>
    <property type="evidence" value="ECO:0007669"/>
    <property type="project" value="TreeGrafter"/>
</dbReference>
<evidence type="ECO:0000256" key="5">
    <source>
        <dbReference type="SAM" id="MobiDB-lite"/>
    </source>
</evidence>
<keyword evidence="9" id="KW-1185">Reference proteome</keyword>
<dbReference type="InterPro" id="IPR011701">
    <property type="entry name" value="MFS"/>
</dbReference>
<dbReference type="EMBL" id="JAVHJL010000011">
    <property type="protein sequence ID" value="KAK6496238.1"/>
    <property type="molecule type" value="Genomic_DNA"/>
</dbReference>
<dbReference type="PANTHER" id="PTHR23501">
    <property type="entry name" value="MAJOR FACILITATOR SUPERFAMILY"/>
    <property type="match status" value="1"/>
</dbReference>
<dbReference type="PROSITE" id="PS50850">
    <property type="entry name" value="MFS"/>
    <property type="match status" value="1"/>
</dbReference>
<dbReference type="FunFam" id="1.20.1250.20:FF:000196">
    <property type="entry name" value="MFS toxin efflux pump (AflT)"/>
    <property type="match status" value="1"/>
</dbReference>
<dbReference type="Gene3D" id="1.20.1720.10">
    <property type="entry name" value="Multidrug resistance protein D"/>
    <property type="match status" value="1"/>
</dbReference>
<gene>
    <name evidence="8" type="ORF">TWF481_002262</name>
</gene>
<dbReference type="Gene3D" id="1.20.1250.20">
    <property type="entry name" value="MFS general substrate transporter like domains"/>
    <property type="match status" value="1"/>
</dbReference>
<feature type="transmembrane region" description="Helical" evidence="6">
    <location>
        <begin position="382"/>
        <end position="401"/>
    </location>
</feature>
<evidence type="ECO:0000256" key="4">
    <source>
        <dbReference type="ARBA" id="ARBA00023136"/>
    </source>
</evidence>
<feature type="transmembrane region" description="Helical" evidence="6">
    <location>
        <begin position="92"/>
        <end position="110"/>
    </location>
</feature>
<dbReference type="PANTHER" id="PTHR23501:SF153">
    <property type="entry name" value="AFLATOXIN EFFLUX PUMP, PUTATIVE-RELATED"/>
    <property type="match status" value="1"/>
</dbReference>
<evidence type="ECO:0000256" key="6">
    <source>
        <dbReference type="SAM" id="Phobius"/>
    </source>
</evidence>
<dbReference type="Pfam" id="PF07690">
    <property type="entry name" value="MFS_1"/>
    <property type="match status" value="1"/>
</dbReference>
<organism evidence="8 9">
    <name type="scientific">Arthrobotrys musiformis</name>
    <dbReference type="NCBI Taxonomy" id="47236"/>
    <lineage>
        <taxon>Eukaryota</taxon>
        <taxon>Fungi</taxon>
        <taxon>Dikarya</taxon>
        <taxon>Ascomycota</taxon>
        <taxon>Pezizomycotina</taxon>
        <taxon>Orbiliomycetes</taxon>
        <taxon>Orbiliales</taxon>
        <taxon>Orbiliaceae</taxon>
        <taxon>Arthrobotrys</taxon>
    </lineage>
</organism>
<keyword evidence="2 6" id="KW-0812">Transmembrane</keyword>